<accession>A0A7R9L9G7</accession>
<evidence type="ECO:0000313" key="7">
    <source>
        <dbReference type="EMBL" id="CAD7637182.1"/>
    </source>
</evidence>
<feature type="transmembrane region" description="Helical" evidence="6">
    <location>
        <begin position="195"/>
        <end position="216"/>
    </location>
</feature>
<dbReference type="GO" id="GO:0015137">
    <property type="term" value="F:citrate transmembrane transporter activity"/>
    <property type="evidence" value="ECO:0007669"/>
    <property type="project" value="TreeGrafter"/>
</dbReference>
<name>A0A7R9L9G7_9ACAR</name>
<keyword evidence="4 6" id="KW-1133">Transmembrane helix</keyword>
<evidence type="ECO:0000256" key="5">
    <source>
        <dbReference type="ARBA" id="ARBA00023136"/>
    </source>
</evidence>
<proteinExistence type="inferred from homology"/>
<evidence type="ECO:0000256" key="6">
    <source>
        <dbReference type="SAM" id="Phobius"/>
    </source>
</evidence>
<dbReference type="PANTHER" id="PTHR10283">
    <property type="entry name" value="SOLUTE CARRIER FAMILY 13 MEMBER"/>
    <property type="match status" value="1"/>
</dbReference>
<feature type="transmembrane region" description="Helical" evidence="6">
    <location>
        <begin position="88"/>
        <end position="106"/>
    </location>
</feature>
<evidence type="ECO:0000256" key="1">
    <source>
        <dbReference type="ARBA" id="ARBA00004141"/>
    </source>
</evidence>
<dbReference type="GO" id="GO:0005886">
    <property type="term" value="C:plasma membrane"/>
    <property type="evidence" value="ECO:0007669"/>
    <property type="project" value="TreeGrafter"/>
</dbReference>
<evidence type="ECO:0000313" key="8">
    <source>
        <dbReference type="Proteomes" id="UP000759131"/>
    </source>
</evidence>
<keyword evidence="8" id="KW-1185">Reference proteome</keyword>
<reference evidence="7" key="1">
    <citation type="submission" date="2020-11" db="EMBL/GenBank/DDBJ databases">
        <authorList>
            <person name="Tran Van P."/>
        </authorList>
    </citation>
    <scope>NUCLEOTIDE SEQUENCE</scope>
</reference>
<keyword evidence="3 6" id="KW-0812">Transmembrane</keyword>
<evidence type="ECO:0000256" key="2">
    <source>
        <dbReference type="ARBA" id="ARBA00006772"/>
    </source>
</evidence>
<dbReference type="GO" id="GO:0015141">
    <property type="term" value="F:succinate transmembrane transporter activity"/>
    <property type="evidence" value="ECO:0007669"/>
    <property type="project" value="TreeGrafter"/>
</dbReference>
<dbReference type="Pfam" id="PF00939">
    <property type="entry name" value="Na_sulph_symp"/>
    <property type="match status" value="1"/>
</dbReference>
<evidence type="ECO:0000256" key="4">
    <source>
        <dbReference type="ARBA" id="ARBA00022989"/>
    </source>
</evidence>
<comment type="similarity">
    <text evidence="2">Belongs to the SLC13A/DASS transporter (TC 2.A.47) family. NADC subfamily.</text>
</comment>
<dbReference type="Proteomes" id="UP000759131">
    <property type="component" value="Unassembled WGS sequence"/>
</dbReference>
<dbReference type="InterPro" id="IPR001898">
    <property type="entry name" value="SLC13A/DASS"/>
</dbReference>
<dbReference type="EMBL" id="CAJPIZ010019419">
    <property type="protein sequence ID" value="CAG2116929.1"/>
    <property type="molecule type" value="Genomic_DNA"/>
</dbReference>
<feature type="transmembrane region" description="Helical" evidence="6">
    <location>
        <begin position="12"/>
        <end position="34"/>
    </location>
</feature>
<organism evidence="7">
    <name type="scientific">Medioppia subpectinata</name>
    <dbReference type="NCBI Taxonomy" id="1979941"/>
    <lineage>
        <taxon>Eukaryota</taxon>
        <taxon>Metazoa</taxon>
        <taxon>Ecdysozoa</taxon>
        <taxon>Arthropoda</taxon>
        <taxon>Chelicerata</taxon>
        <taxon>Arachnida</taxon>
        <taxon>Acari</taxon>
        <taxon>Acariformes</taxon>
        <taxon>Sarcoptiformes</taxon>
        <taxon>Oribatida</taxon>
        <taxon>Brachypylina</taxon>
        <taxon>Oppioidea</taxon>
        <taxon>Oppiidae</taxon>
        <taxon>Medioppia</taxon>
    </lineage>
</organism>
<keyword evidence="5 6" id="KW-0472">Membrane</keyword>
<sequence length="257" mass="28648">MFRHLGSSRFRCAYVVLLMALYWMVEPISLYATALMPVALYPLLNVISTAQATNMMFVGGLLMAIAIEHSNLHKRIALKTLLLVGTSVNRIMFGIMMVTMFLSMWISNTATTAMMVPIVEAMLKELDESPEVQPKNTNHDKQKTATIRKALLLSIAYSANIGGTGTLTGTGTNLVLTGIFDDLYPNSKDLTFTRWFAYAAPGMLICVLAAWIFLYLSHQNLISYSAHQITSNKDMDESKDKIKELIERKHKELGSLS</sequence>
<dbReference type="PANTHER" id="PTHR10283:SF82">
    <property type="entry name" value="SOLUTE CARRIER FAMILY 13 MEMBER 2"/>
    <property type="match status" value="1"/>
</dbReference>
<feature type="transmembrane region" description="Helical" evidence="6">
    <location>
        <begin position="46"/>
        <end position="67"/>
    </location>
</feature>
<dbReference type="AlphaFoldDB" id="A0A7R9L9G7"/>
<dbReference type="OrthoDB" id="6538048at2759"/>
<comment type="subcellular location">
    <subcellularLocation>
        <location evidence="1">Membrane</location>
        <topology evidence="1">Multi-pass membrane protein</topology>
    </subcellularLocation>
</comment>
<protein>
    <submittedName>
        <fullName evidence="7">Uncharacterized protein</fullName>
    </submittedName>
</protein>
<gene>
    <name evidence="7" type="ORF">OSB1V03_LOCUS16884</name>
</gene>
<dbReference type="EMBL" id="OC873994">
    <property type="protein sequence ID" value="CAD7637182.1"/>
    <property type="molecule type" value="Genomic_DNA"/>
</dbReference>
<evidence type="ECO:0000256" key="3">
    <source>
        <dbReference type="ARBA" id="ARBA00022692"/>
    </source>
</evidence>